<gene>
    <name evidence="1" type="ORF">OXU80_20400</name>
</gene>
<proteinExistence type="predicted"/>
<dbReference type="Proteomes" id="UP001163223">
    <property type="component" value="Chromosome"/>
</dbReference>
<evidence type="ECO:0000313" key="1">
    <source>
        <dbReference type="EMBL" id="WAJ27195.1"/>
    </source>
</evidence>
<protein>
    <submittedName>
        <fullName evidence="1">FAD/NAD(P)-binding protein</fullName>
    </submittedName>
</protein>
<evidence type="ECO:0000313" key="2">
    <source>
        <dbReference type="Proteomes" id="UP001163223"/>
    </source>
</evidence>
<reference evidence="1" key="1">
    <citation type="submission" date="2022-11" db="EMBL/GenBank/DDBJ databases">
        <title>beta-Carotene-producing bacterium, Jeongeuplla avenae sp. nov., alleviates the salt stress of Arabidopsis seedlings.</title>
        <authorList>
            <person name="Jiang L."/>
            <person name="Lee J."/>
        </authorList>
    </citation>
    <scope>NUCLEOTIDE SEQUENCE</scope>
    <source>
        <strain evidence="1">DY_R2A_6</strain>
    </source>
</reference>
<accession>A0ACD4NK40</accession>
<dbReference type="EMBL" id="CP113520">
    <property type="protein sequence ID" value="WAJ27195.1"/>
    <property type="molecule type" value="Genomic_DNA"/>
</dbReference>
<keyword evidence="2" id="KW-1185">Reference proteome</keyword>
<organism evidence="1 2">
    <name type="scientific">Antarcticirhabdus aurantiaca</name>
    <dbReference type="NCBI Taxonomy" id="2606717"/>
    <lineage>
        <taxon>Bacteria</taxon>
        <taxon>Pseudomonadati</taxon>
        <taxon>Pseudomonadota</taxon>
        <taxon>Alphaproteobacteria</taxon>
        <taxon>Hyphomicrobiales</taxon>
        <taxon>Aurantimonadaceae</taxon>
        <taxon>Antarcticirhabdus</taxon>
    </lineage>
</organism>
<name>A0ACD4NK40_9HYPH</name>
<sequence length="464" mass="49782">MSAGRVVIVGGGASGIILAARLLGETGGRLRVAIIEPREAIGAGLAYSTDEPAHLLNTRAGSMSAYPEDPDHFWRWLLQSGAAADLDCSDPFCFVSRRLYRRYLADLVAPWLPELGGDGRLQWIQASAVDVSETATGVAVVLDDGRTEIGQAAVLATGHAVPAAGASAPYGSCWSSPAELGVNETDDVLILGTGLSMIDTVVALSRAKHRGRILALSRHGLLPQVHRRSHPLKLDAADIPFGTQTSFLLHWLRDTVRWAASEGRDWRDVVDALRPHTQTLWQALPLSAKTRFIRHARTYWEVHRHRMPPEAEQSIRAAVATERLAIRAGRLLGVEAGEDGRKAARIRLRGGAEEVRGFHHVLDGTGILRDPAADASSLAGRLVSRGLARTDPLRLGLDVDASCALINGDGQASPRIFAVGPLTKARFWEITAIPDIRVQCASLAQTVAARIATPGPTREVAAVV</sequence>